<dbReference type="InterPro" id="IPR049809">
    <property type="entry name" value="YehF/YfeS-like_WGR"/>
</dbReference>
<dbReference type="CDD" id="cd07996">
    <property type="entry name" value="WGR_MMR_like"/>
    <property type="match status" value="1"/>
</dbReference>
<dbReference type="InterPro" id="IPR036930">
    <property type="entry name" value="WGR_dom_sf"/>
</dbReference>
<dbReference type="Proteomes" id="UP000011873">
    <property type="component" value="Unassembled WGS sequence"/>
</dbReference>
<dbReference type="PANTHER" id="PTHR48051:SF39">
    <property type="entry name" value="P53-INDUCED DEATH DOMAIN PROTEIN 1"/>
    <property type="match status" value="1"/>
</dbReference>
<dbReference type="Gene3D" id="2.20.140.10">
    <property type="entry name" value="WGR domain"/>
    <property type="match status" value="1"/>
</dbReference>
<evidence type="ECO:0000313" key="4">
    <source>
        <dbReference type="EMBL" id="EMJ78674.1"/>
    </source>
</evidence>
<dbReference type="SMART" id="SM00369">
    <property type="entry name" value="LRR_TYP"/>
    <property type="match status" value="9"/>
</dbReference>
<dbReference type="SMART" id="SM00364">
    <property type="entry name" value="LRR_BAC"/>
    <property type="match status" value="9"/>
</dbReference>
<gene>
    <name evidence="4" type="ORF">LEP1GSC016_2772</name>
</gene>
<evidence type="ECO:0000313" key="5">
    <source>
        <dbReference type="Proteomes" id="UP000011873"/>
    </source>
</evidence>
<dbReference type="PROSITE" id="PS51977">
    <property type="entry name" value="WGR"/>
    <property type="match status" value="1"/>
</dbReference>
<keyword evidence="1" id="KW-0433">Leucine-rich repeat</keyword>
<sequence length="681" mass="78044">MGKIMKHHLTYKDGKSDKFWNIEVSGTSFIVTYGKTGTDGQTQTKTFGSKGECQKEVQKLLSEKLKKGYVGYMEGEERASSAPVAKKNAPQKKSEIKKPDSLLSETFHKFLKVRVGDFESSTYSKLLQKMNWETLAGEVFDAVYLYWEELGKSEKSPVGIFDIRWDDANTDHCIEFDYDLESNDPESALVDGSIRNIPILDFSNFIKDHLKQKPVKIREVWGDEDFSIAKDILCRLAQEVIRKTTETEVFIRIPKQQPYFLMFSYYHDEDAFVFFDSTTKEQKDLYPTLKLGKSPLFKYYSKGSESISVLEAEEIDLSDIGLFENLKEFSLSNCKKITSLKSLCELKNIRTISIEEVQLTEFPDFLLGISSLRSLYFTDNGPFTENKTNLPDFSNVEKLCLNNNALGEIPEFVYRLSKLKELIIIDNQLIEFPERLADLKNLEKIDLARNVITGISNLTRAFVQVKELGLYENRLASLEGIRNFPNLERLLVWQNELETIPVEIVDLKKLIRIDLSKNRISNLPDLNAELESVKELSLGENRISKLPKSLVQFPNLESLGLAGNQLEELSDLFGNFKKLEGLYLSSNGLVSLPMSIAQLKSLEDLSLKNNEFAEIPEILKELKKLKELWMNDNRISELPEFLSEMKALRELKIGNNPVVQNQKEVKNKMAQINSRITLYFS</sequence>
<dbReference type="SUPFAM" id="SSF142921">
    <property type="entry name" value="WGR domain-like"/>
    <property type="match status" value="1"/>
</dbReference>
<keyword evidence="2" id="KW-0677">Repeat</keyword>
<protein>
    <submittedName>
        <fullName evidence="4">Leucine rich repeat protein</fullName>
    </submittedName>
</protein>
<evidence type="ECO:0000259" key="3">
    <source>
        <dbReference type="PROSITE" id="PS51977"/>
    </source>
</evidence>
<name>M6BGJ0_LEPBO</name>
<dbReference type="InterPro" id="IPR050216">
    <property type="entry name" value="LRR_domain-containing"/>
</dbReference>
<dbReference type="EMBL" id="ANMU01000150">
    <property type="protein sequence ID" value="EMJ78674.1"/>
    <property type="molecule type" value="Genomic_DNA"/>
</dbReference>
<dbReference type="GO" id="GO:0005737">
    <property type="term" value="C:cytoplasm"/>
    <property type="evidence" value="ECO:0007669"/>
    <property type="project" value="TreeGrafter"/>
</dbReference>
<evidence type="ECO:0000256" key="2">
    <source>
        <dbReference type="ARBA" id="ARBA00022737"/>
    </source>
</evidence>
<evidence type="ECO:0000256" key="1">
    <source>
        <dbReference type="ARBA" id="ARBA00022614"/>
    </source>
</evidence>
<reference evidence="4 5" key="1">
    <citation type="submission" date="2013-01" db="EMBL/GenBank/DDBJ databases">
        <authorList>
            <person name="Harkins D.M."/>
            <person name="Durkin A.S."/>
            <person name="Brinkac L.M."/>
            <person name="Haft D.H."/>
            <person name="Selengut J.D."/>
            <person name="Sanka R."/>
            <person name="DePew J."/>
            <person name="Purushe J."/>
            <person name="Galloway R.L."/>
            <person name="Vinetz J.M."/>
            <person name="Sutton G.G."/>
            <person name="Nierman W.C."/>
            <person name="Fouts D.E."/>
        </authorList>
    </citation>
    <scope>NUCLEOTIDE SEQUENCE [LARGE SCALE GENOMIC DNA]</scope>
    <source>
        <strain evidence="4 5">Sponselee CDC</strain>
    </source>
</reference>
<dbReference type="SMART" id="SM00365">
    <property type="entry name" value="LRR_SD22"/>
    <property type="match status" value="6"/>
</dbReference>
<accession>M6BGJ0</accession>
<dbReference type="PROSITE" id="PS51450">
    <property type="entry name" value="LRR"/>
    <property type="match status" value="4"/>
</dbReference>
<dbReference type="InterPro" id="IPR003591">
    <property type="entry name" value="Leu-rich_rpt_typical-subtyp"/>
</dbReference>
<dbReference type="InterPro" id="IPR008893">
    <property type="entry name" value="WGR_domain"/>
</dbReference>
<dbReference type="Pfam" id="PF05406">
    <property type="entry name" value="WGR"/>
    <property type="match status" value="1"/>
</dbReference>
<dbReference type="AlphaFoldDB" id="M6BGJ0"/>
<dbReference type="InterPro" id="IPR001611">
    <property type="entry name" value="Leu-rich_rpt"/>
</dbReference>
<dbReference type="Pfam" id="PF23598">
    <property type="entry name" value="LRR_14"/>
    <property type="match status" value="1"/>
</dbReference>
<comment type="caution">
    <text evidence="4">The sequence shown here is derived from an EMBL/GenBank/DDBJ whole genome shotgun (WGS) entry which is preliminary data.</text>
</comment>
<dbReference type="Gene3D" id="3.80.10.10">
    <property type="entry name" value="Ribonuclease Inhibitor"/>
    <property type="match status" value="1"/>
</dbReference>
<organism evidence="4 5">
    <name type="scientific">Leptospira borgpetersenii serovar Hardjo-bovis str. Sponselee</name>
    <dbReference type="NCBI Taxonomy" id="1303729"/>
    <lineage>
        <taxon>Bacteria</taxon>
        <taxon>Pseudomonadati</taxon>
        <taxon>Spirochaetota</taxon>
        <taxon>Spirochaetia</taxon>
        <taxon>Leptospirales</taxon>
        <taxon>Leptospiraceae</taxon>
        <taxon>Leptospira</taxon>
    </lineage>
</organism>
<proteinExistence type="predicted"/>
<dbReference type="SUPFAM" id="SSF52058">
    <property type="entry name" value="L domain-like"/>
    <property type="match status" value="1"/>
</dbReference>
<dbReference type="InterPro" id="IPR055414">
    <property type="entry name" value="LRR_R13L4/SHOC2-like"/>
</dbReference>
<dbReference type="PATRIC" id="fig|1218567.3.peg.3760"/>
<dbReference type="PANTHER" id="PTHR48051">
    <property type="match status" value="1"/>
</dbReference>
<feature type="domain" description="WGR" evidence="3">
    <location>
        <begin position="1"/>
        <end position="82"/>
    </location>
</feature>
<dbReference type="NCBIfam" id="NF047464">
    <property type="entry name" value="FibnectbindLIC11051"/>
    <property type="match status" value="1"/>
</dbReference>
<dbReference type="SMART" id="SM00773">
    <property type="entry name" value="WGR"/>
    <property type="match status" value="1"/>
</dbReference>
<dbReference type="InterPro" id="IPR032675">
    <property type="entry name" value="LRR_dom_sf"/>
</dbReference>